<dbReference type="GO" id="GO:0007166">
    <property type="term" value="P:cell surface receptor signaling pathway"/>
    <property type="evidence" value="ECO:0007669"/>
    <property type="project" value="UniProtKB-ARBA"/>
</dbReference>
<evidence type="ECO:0008006" key="24">
    <source>
        <dbReference type="Google" id="ProtNLM"/>
    </source>
</evidence>
<proteinExistence type="inferred from homology"/>
<keyword evidence="8" id="KW-0406">Ion transport</keyword>
<evidence type="ECO:0000259" key="21">
    <source>
        <dbReference type="SMART" id="SM00918"/>
    </source>
</evidence>
<keyword evidence="18" id="KW-1015">Disulfide bond</keyword>
<feature type="transmembrane region" description="Helical" evidence="19">
    <location>
        <begin position="625"/>
        <end position="646"/>
    </location>
</feature>
<feature type="transmembrane region" description="Helical" evidence="19">
    <location>
        <begin position="546"/>
        <end position="565"/>
    </location>
</feature>
<evidence type="ECO:0000256" key="3">
    <source>
        <dbReference type="ARBA" id="ARBA00022475"/>
    </source>
</evidence>
<dbReference type="InterPro" id="IPR001320">
    <property type="entry name" value="Iontro_rcpt_C"/>
</dbReference>
<dbReference type="Proteomes" id="UP000827092">
    <property type="component" value="Unassembled WGS sequence"/>
</dbReference>
<keyword evidence="10" id="KW-0675">Receptor</keyword>
<evidence type="ECO:0000313" key="23">
    <source>
        <dbReference type="Proteomes" id="UP000827092"/>
    </source>
</evidence>
<reference evidence="22 23" key="1">
    <citation type="journal article" date="2022" name="Nat. Ecol. Evol.">
        <title>A masculinizing supergene underlies an exaggerated male reproductive morph in a spider.</title>
        <authorList>
            <person name="Hendrickx F."/>
            <person name="De Corte Z."/>
            <person name="Sonet G."/>
            <person name="Van Belleghem S.M."/>
            <person name="Kostlbacher S."/>
            <person name="Vangestel C."/>
        </authorList>
    </citation>
    <scope>NUCLEOTIDE SEQUENCE [LARGE SCALE GENOMIC DNA]</scope>
    <source>
        <strain evidence="22">W744_W776</strain>
    </source>
</reference>
<evidence type="ECO:0000259" key="20">
    <source>
        <dbReference type="SMART" id="SM00079"/>
    </source>
</evidence>
<dbReference type="Pfam" id="PF10613">
    <property type="entry name" value="Lig_chan-Glu_bd"/>
    <property type="match status" value="1"/>
</dbReference>
<evidence type="ECO:0000256" key="10">
    <source>
        <dbReference type="ARBA" id="ARBA00023170"/>
    </source>
</evidence>
<dbReference type="EMBL" id="JAFNEN010000927">
    <property type="protein sequence ID" value="KAG8176018.1"/>
    <property type="molecule type" value="Genomic_DNA"/>
</dbReference>
<feature type="disulfide bond" evidence="18">
    <location>
        <begin position="735"/>
        <end position="792"/>
    </location>
</feature>
<evidence type="ECO:0000313" key="22">
    <source>
        <dbReference type="EMBL" id="KAG8176018.1"/>
    </source>
</evidence>
<dbReference type="CDD" id="cd06382">
    <property type="entry name" value="PBP1_iGluR_Kainate"/>
    <property type="match status" value="1"/>
</dbReference>
<gene>
    <name evidence="22" type="ORF">JTE90_021994</name>
</gene>
<keyword evidence="11" id="KW-0325">Glycoprotein</keyword>
<dbReference type="InterPro" id="IPR001508">
    <property type="entry name" value="Iono_Glu_rcpt_met"/>
</dbReference>
<feature type="binding site" evidence="16">
    <location>
        <position position="506"/>
    </location>
    <ligand>
        <name>L-glutamate</name>
        <dbReference type="ChEBI" id="CHEBI:29985"/>
    </ligand>
</feature>
<comment type="subcellular location">
    <subcellularLocation>
        <location evidence="15">Postsynaptic cell membrane</location>
        <topology evidence="15">Multi-pass membrane protein</topology>
    </subcellularLocation>
</comment>
<dbReference type="GO" id="GO:0022824">
    <property type="term" value="F:transmitter-gated monoatomic ion channel activity"/>
    <property type="evidence" value="ECO:0007669"/>
    <property type="project" value="UniProtKB-ARBA"/>
</dbReference>
<evidence type="ECO:0000256" key="4">
    <source>
        <dbReference type="ARBA" id="ARBA00022692"/>
    </source>
</evidence>
<keyword evidence="23" id="KW-1185">Reference proteome</keyword>
<evidence type="ECO:0000256" key="1">
    <source>
        <dbReference type="ARBA" id="ARBA00008685"/>
    </source>
</evidence>
<evidence type="ECO:0000256" key="7">
    <source>
        <dbReference type="ARBA" id="ARBA00023018"/>
    </source>
</evidence>
<name>A0AAV6TW75_9ARAC</name>
<dbReference type="Gene3D" id="1.10.287.70">
    <property type="match status" value="1"/>
</dbReference>
<evidence type="ECO:0000256" key="5">
    <source>
        <dbReference type="ARBA" id="ARBA00022729"/>
    </source>
</evidence>
<evidence type="ECO:0000256" key="6">
    <source>
        <dbReference type="ARBA" id="ARBA00022989"/>
    </source>
</evidence>
<keyword evidence="7" id="KW-0770">Synapse</keyword>
<dbReference type="FunFam" id="3.40.190.10:FF:000001">
    <property type="entry name" value="Glutamate receptor ionotropic, kainate 2"/>
    <property type="match status" value="1"/>
</dbReference>
<dbReference type="InterPro" id="IPR019594">
    <property type="entry name" value="Glu/Gly-bd"/>
</dbReference>
<dbReference type="FunFam" id="3.40.190.10:FF:000060">
    <property type="entry name" value="Glutamate receptor ionotropic, kainate 1"/>
    <property type="match status" value="1"/>
</dbReference>
<keyword evidence="9 19" id="KW-0472">Membrane</keyword>
<feature type="disulfide bond" evidence="18">
    <location>
        <begin position="69"/>
        <end position="329"/>
    </location>
</feature>
<evidence type="ECO:0000256" key="12">
    <source>
        <dbReference type="ARBA" id="ARBA00023257"/>
    </source>
</evidence>
<protein>
    <recommendedName>
        <fullName evidence="24">Glutamate receptor ionotropic, kainate 2</fullName>
    </recommendedName>
</protein>
<feature type="domain" description="Ionotropic glutamate receptor L-glutamate and glycine-binding" evidence="21">
    <location>
        <begin position="423"/>
        <end position="490"/>
    </location>
</feature>
<dbReference type="AlphaFoldDB" id="A0AAV6TW75"/>
<evidence type="ECO:0000256" key="18">
    <source>
        <dbReference type="PIRSR" id="PIRSR601508-3"/>
    </source>
</evidence>
<dbReference type="SUPFAM" id="SSF53850">
    <property type="entry name" value="Periplasmic binding protein-like II"/>
    <property type="match status" value="1"/>
</dbReference>
<evidence type="ECO:0000256" key="2">
    <source>
        <dbReference type="ARBA" id="ARBA00022448"/>
    </source>
</evidence>
<feature type="binding site" evidence="16">
    <location>
        <position position="723"/>
    </location>
    <ligand>
        <name>L-glutamate</name>
        <dbReference type="ChEBI" id="CHEBI:29985"/>
    </ligand>
</feature>
<evidence type="ECO:0000256" key="19">
    <source>
        <dbReference type="SAM" id="Phobius"/>
    </source>
</evidence>
<accession>A0AAV6TW75</accession>
<dbReference type="Gene3D" id="3.40.190.10">
    <property type="entry name" value="Periplasmic binding protein-like II"/>
    <property type="match status" value="2"/>
</dbReference>
<dbReference type="Pfam" id="PF00060">
    <property type="entry name" value="Lig_chan"/>
    <property type="match status" value="1"/>
</dbReference>
<comment type="caution">
    <text evidence="22">The sequence shown here is derived from an EMBL/GenBank/DDBJ whole genome shotgun (WGS) entry which is preliminary data.</text>
</comment>
<feature type="domain" description="Ionotropic glutamate receptor C-terminal" evidence="20">
    <location>
        <begin position="413"/>
        <end position="786"/>
    </location>
</feature>
<evidence type="ECO:0000256" key="11">
    <source>
        <dbReference type="ARBA" id="ARBA00023180"/>
    </source>
</evidence>
<dbReference type="SMART" id="SM00918">
    <property type="entry name" value="Lig_chan-Glu_bd"/>
    <property type="match status" value="1"/>
</dbReference>
<dbReference type="PRINTS" id="PR00177">
    <property type="entry name" value="NMDARECEPTOR"/>
</dbReference>
<feature type="site" description="Crucial to convey clamshell closure to channel opening" evidence="17">
    <location>
        <position position="653"/>
    </location>
</feature>
<evidence type="ECO:0000256" key="17">
    <source>
        <dbReference type="PIRSR" id="PIRSR601508-2"/>
    </source>
</evidence>
<comment type="similarity">
    <text evidence="1">Belongs to the glutamate-gated ion channel (TC 1.A.10.1) family.</text>
</comment>
<evidence type="ECO:0000256" key="15">
    <source>
        <dbReference type="ARBA" id="ARBA00034104"/>
    </source>
</evidence>
<evidence type="ECO:0000256" key="8">
    <source>
        <dbReference type="ARBA" id="ARBA00023065"/>
    </source>
</evidence>
<evidence type="ECO:0000256" key="14">
    <source>
        <dbReference type="ARBA" id="ARBA00023303"/>
    </source>
</evidence>
<keyword evidence="2" id="KW-0813">Transport</keyword>
<keyword evidence="14" id="KW-0407">Ion channel</keyword>
<keyword evidence="5" id="KW-0732">Signal</keyword>
<dbReference type="InterPro" id="IPR015683">
    <property type="entry name" value="Ionotropic_Glu_rcpt"/>
</dbReference>
<dbReference type="SMART" id="SM00079">
    <property type="entry name" value="PBPe"/>
    <property type="match status" value="1"/>
</dbReference>
<evidence type="ECO:0000256" key="13">
    <source>
        <dbReference type="ARBA" id="ARBA00023286"/>
    </source>
</evidence>
<keyword evidence="3" id="KW-1003">Cell membrane</keyword>
<dbReference type="InterPro" id="IPR028082">
    <property type="entry name" value="Peripla_BP_I"/>
</dbReference>
<keyword evidence="4 19" id="KW-0812">Transmembrane</keyword>
<feature type="binding site" evidence="16">
    <location>
        <position position="501"/>
    </location>
    <ligand>
        <name>L-glutamate</name>
        <dbReference type="ChEBI" id="CHEBI:29985"/>
    </ligand>
</feature>
<keyword evidence="6 19" id="KW-1133">Transmembrane helix</keyword>
<dbReference type="InterPro" id="IPR001828">
    <property type="entry name" value="ANF_lig-bd_rcpt"/>
</dbReference>
<dbReference type="Pfam" id="PF01094">
    <property type="entry name" value="ANF_receptor"/>
    <property type="match status" value="1"/>
</dbReference>
<dbReference type="Gene3D" id="3.40.50.2300">
    <property type="match status" value="2"/>
</dbReference>
<dbReference type="GO" id="GO:0045211">
    <property type="term" value="C:postsynaptic membrane"/>
    <property type="evidence" value="ECO:0007669"/>
    <property type="project" value="UniProtKB-SubCell"/>
</dbReference>
<keyword evidence="13" id="KW-1071">Ligand-gated ion channel</keyword>
<feature type="binding site" evidence="16">
    <location>
        <position position="675"/>
    </location>
    <ligand>
        <name>L-glutamate</name>
        <dbReference type="ChEBI" id="CHEBI:29985"/>
    </ligand>
</feature>
<evidence type="ECO:0000256" key="9">
    <source>
        <dbReference type="ARBA" id="ARBA00023136"/>
    </source>
</evidence>
<dbReference type="SUPFAM" id="SSF53822">
    <property type="entry name" value="Periplasmic binding protein-like I"/>
    <property type="match status" value="1"/>
</dbReference>
<dbReference type="FunFam" id="1.10.287.70:FF:000010">
    <property type="entry name" value="Putative glutamate receptor ionotropic kainate 1"/>
    <property type="match status" value="1"/>
</dbReference>
<sequence length="874" mass="99740">MLKFRCISRLHCHELGLFDIDEADDYERHMRYALDTLNSNRTILPRKRLFAQIIRMMPDESFHVAKKVCSQVDVGTLALLGPYLPSRLPVVHSASATLAVPHVSTAPAAVKLQQHLQQRVRTRRRVPRSNFSLFLYPPDRDLGKAYRDIVASRGWKSFTLIYDNPRSLPRLLHLLMMGNDGEVGVTLSLVEDGEYRNALKDVSRRGETNVVLDVPTESIVDILSMAQTFGMMTEYHNYFITSLDLHIVDLQDFQHGRANISGFRLVQPSMTSGVFVPREWYLGDIHYGKMHKKAPPVKTQVALLYDSIQLLSEALQMVNESIKFASRSCSKLQPWPQGKMFLNFLKMIKFEGMTGFVKFDSDGYRQNFTLDAMELKRNGLSKVAVWDSSHGLHFTWNYSVAYAEMIQSLKNRTLKVTTILNPPYMMVKKAEDQSKNQEQFEQYEGYCVDLLKEMSKILGFKFELRLVRDGSYGTKDARGIWNGMVRELIDKEADLAIADFTITYEREQVVDFTMPFMNLGISILFRRPAKRPHRLFWFLRPLSLEVWLYMAAAYTLVSLLLFALSRFSPYEWPEPYAECEGVTVHACRKCFSVHNSLWFTVGSLMRQSSELSPRASSTRVVAATWWFFTLIMISSYTANLAAFLTVERMKSPIENADDLAKQTAIEYGCVRSGSTKSFFQSSEIPVYKKMWSTIESARPSVFTQSNSEGVARVLGDDYAFLMESTSIEYETARDCRLTQIGGLLDSKGYGIATPQGSPYAIPFSSVILRLQEDGVLQALKNRWWSPPGLELCPPEDKRTGKVTNELSLVNVGGIFLVLLLGTGAAIVLVVIEFITKSNQRRFPLLFSEKKKIKQISITFWESKFLDQMMTINLR</sequence>
<feature type="transmembrane region" description="Helical" evidence="19">
    <location>
        <begin position="807"/>
        <end position="831"/>
    </location>
</feature>
<dbReference type="PANTHER" id="PTHR18966">
    <property type="entry name" value="IONOTROPIC GLUTAMATE RECEPTOR"/>
    <property type="match status" value="1"/>
</dbReference>
<organism evidence="22 23">
    <name type="scientific">Oedothorax gibbosus</name>
    <dbReference type="NCBI Taxonomy" id="931172"/>
    <lineage>
        <taxon>Eukaryota</taxon>
        <taxon>Metazoa</taxon>
        <taxon>Ecdysozoa</taxon>
        <taxon>Arthropoda</taxon>
        <taxon>Chelicerata</taxon>
        <taxon>Arachnida</taxon>
        <taxon>Araneae</taxon>
        <taxon>Araneomorphae</taxon>
        <taxon>Entelegynae</taxon>
        <taxon>Araneoidea</taxon>
        <taxon>Linyphiidae</taxon>
        <taxon>Erigoninae</taxon>
        <taxon>Oedothorax</taxon>
    </lineage>
</organism>
<keyword evidence="12" id="KW-0628">Postsynaptic cell membrane</keyword>
<feature type="binding site" evidence="16">
    <location>
        <position position="674"/>
    </location>
    <ligand>
        <name>L-glutamate</name>
        <dbReference type="ChEBI" id="CHEBI:29985"/>
    </ligand>
</feature>
<evidence type="ECO:0000256" key="16">
    <source>
        <dbReference type="PIRSR" id="PIRSR601508-1"/>
    </source>
</evidence>